<reference evidence="2 3" key="1">
    <citation type="submission" date="2020-08" db="EMBL/GenBank/DDBJ databases">
        <title>Genomic Encyclopedia of Type Strains, Phase IV (KMG-IV): sequencing the most valuable type-strain genomes for metagenomic binning, comparative biology and taxonomic classification.</title>
        <authorList>
            <person name="Goeker M."/>
        </authorList>
    </citation>
    <scope>NUCLEOTIDE SEQUENCE [LARGE SCALE GENOMIC DNA]</scope>
    <source>
        <strain evidence="2 3">DSM 23240</strain>
    </source>
</reference>
<organism evidence="2 3">
    <name type="scientific">Glaciimonas immobilis</name>
    <dbReference type="NCBI Taxonomy" id="728004"/>
    <lineage>
        <taxon>Bacteria</taxon>
        <taxon>Pseudomonadati</taxon>
        <taxon>Pseudomonadota</taxon>
        <taxon>Betaproteobacteria</taxon>
        <taxon>Burkholderiales</taxon>
        <taxon>Oxalobacteraceae</taxon>
        <taxon>Glaciimonas</taxon>
    </lineage>
</organism>
<evidence type="ECO:0000256" key="1">
    <source>
        <dbReference type="SAM" id="MobiDB-lite"/>
    </source>
</evidence>
<accession>A0A840RQS5</accession>
<name>A0A840RQS5_9BURK</name>
<feature type="region of interest" description="Disordered" evidence="1">
    <location>
        <begin position="200"/>
        <end position="229"/>
    </location>
</feature>
<gene>
    <name evidence="2" type="ORF">HNR39_000649</name>
</gene>
<proteinExistence type="predicted"/>
<protein>
    <submittedName>
        <fullName evidence="2">Uncharacterized protein</fullName>
    </submittedName>
</protein>
<dbReference type="Proteomes" id="UP000571084">
    <property type="component" value="Unassembled WGS sequence"/>
</dbReference>
<evidence type="ECO:0000313" key="2">
    <source>
        <dbReference type="EMBL" id="MBB5198839.1"/>
    </source>
</evidence>
<sequence>MKSKLMAEIKRPALGNNLTVLSKNLPTGTVPSCSEPMVSNVLFAPYSAPAVESPYDTLPATRYSAPKEESPYDTLSQYNRTLTDGPDVTRRASHLDPINRPRPRIPDDVSRDKFEIYKEEEVSSRGKSYEPLHTNQMSPQAKNSYSLEDYFEKNRVYSDEPYCTESLYTEPRSGTFNSRAFDRGSDSFSEMACHRDAPNSISATTENSHQTGTASKLKSVAIDNDKPSKGSAVSSIGHFFSRQIRGIWDVMTSFRRYLPFIS</sequence>
<feature type="region of interest" description="Disordered" evidence="1">
    <location>
        <begin position="62"/>
        <end position="108"/>
    </location>
</feature>
<comment type="caution">
    <text evidence="2">The sequence shown here is derived from an EMBL/GenBank/DDBJ whole genome shotgun (WGS) entry which is preliminary data.</text>
</comment>
<feature type="compositionally biased region" description="Polar residues" evidence="1">
    <location>
        <begin position="200"/>
        <end position="216"/>
    </location>
</feature>
<feature type="compositionally biased region" description="Polar residues" evidence="1">
    <location>
        <begin position="73"/>
        <end position="82"/>
    </location>
</feature>
<keyword evidence="3" id="KW-1185">Reference proteome</keyword>
<dbReference type="EMBL" id="JACHHQ010000001">
    <property type="protein sequence ID" value="MBB5198839.1"/>
    <property type="molecule type" value="Genomic_DNA"/>
</dbReference>
<evidence type="ECO:0000313" key="3">
    <source>
        <dbReference type="Proteomes" id="UP000571084"/>
    </source>
</evidence>
<feature type="compositionally biased region" description="Basic and acidic residues" evidence="1">
    <location>
        <begin position="87"/>
        <end position="108"/>
    </location>
</feature>
<dbReference type="AlphaFoldDB" id="A0A840RQS5"/>